<organism evidence="7 8">
    <name type="scientific">Hydrogenophaga electricum</name>
    <dbReference type="NCBI Taxonomy" id="1230953"/>
    <lineage>
        <taxon>Bacteria</taxon>
        <taxon>Pseudomonadati</taxon>
        <taxon>Pseudomonadota</taxon>
        <taxon>Betaproteobacteria</taxon>
        <taxon>Burkholderiales</taxon>
        <taxon>Comamonadaceae</taxon>
        <taxon>Hydrogenophaga</taxon>
    </lineage>
</organism>
<dbReference type="InterPro" id="IPR020615">
    <property type="entry name" value="Thiolase_acyl_enz_int_AS"/>
</dbReference>
<evidence type="ECO:0000313" key="8">
    <source>
        <dbReference type="Proteomes" id="UP001156903"/>
    </source>
</evidence>
<evidence type="ECO:0000313" key="7">
    <source>
        <dbReference type="EMBL" id="GLS13265.1"/>
    </source>
</evidence>
<dbReference type="NCBIfam" id="NF042999">
    <property type="entry name" value="bketothiol_BktB"/>
    <property type="match status" value="1"/>
</dbReference>
<dbReference type="InterPro" id="IPR053528">
    <property type="entry name" value="Thiolase-like_BktB"/>
</dbReference>
<evidence type="ECO:0000256" key="1">
    <source>
        <dbReference type="ARBA" id="ARBA00010982"/>
    </source>
</evidence>
<dbReference type="InterPro" id="IPR002155">
    <property type="entry name" value="Thiolase"/>
</dbReference>
<accession>A0ABQ6C074</accession>
<dbReference type="Pfam" id="PF00108">
    <property type="entry name" value="Thiolase_N"/>
    <property type="match status" value="1"/>
</dbReference>
<name>A0ABQ6C074_9BURK</name>
<dbReference type="CDD" id="cd00751">
    <property type="entry name" value="thiolase"/>
    <property type="match status" value="1"/>
</dbReference>
<keyword evidence="2 4" id="KW-0808">Transferase</keyword>
<dbReference type="Pfam" id="PF02803">
    <property type="entry name" value="Thiolase_C"/>
    <property type="match status" value="1"/>
</dbReference>
<evidence type="ECO:0000259" key="5">
    <source>
        <dbReference type="Pfam" id="PF00108"/>
    </source>
</evidence>
<proteinExistence type="inferred from homology"/>
<dbReference type="PIRSF" id="PIRSF000429">
    <property type="entry name" value="Ac-CoA_Ac_transf"/>
    <property type="match status" value="1"/>
</dbReference>
<feature type="domain" description="Thiolase N-terminal" evidence="5">
    <location>
        <begin position="5"/>
        <end position="262"/>
    </location>
</feature>
<evidence type="ECO:0000259" key="6">
    <source>
        <dbReference type="Pfam" id="PF02803"/>
    </source>
</evidence>
<evidence type="ECO:0000256" key="4">
    <source>
        <dbReference type="RuleBase" id="RU003557"/>
    </source>
</evidence>
<dbReference type="InterPro" id="IPR020610">
    <property type="entry name" value="Thiolase_AS"/>
</dbReference>
<dbReference type="InterPro" id="IPR020617">
    <property type="entry name" value="Thiolase_C"/>
</dbReference>
<dbReference type="Proteomes" id="UP001156903">
    <property type="component" value="Unassembled WGS sequence"/>
</dbReference>
<dbReference type="InterPro" id="IPR020616">
    <property type="entry name" value="Thiolase_N"/>
</dbReference>
<feature type="domain" description="Thiolase C-terminal" evidence="6">
    <location>
        <begin position="272"/>
        <end position="393"/>
    </location>
</feature>
<evidence type="ECO:0000256" key="3">
    <source>
        <dbReference type="ARBA" id="ARBA00023315"/>
    </source>
</evidence>
<dbReference type="EMBL" id="BSPB01000003">
    <property type="protein sequence ID" value="GLS13265.1"/>
    <property type="molecule type" value="Genomic_DNA"/>
</dbReference>
<gene>
    <name evidence="7" type="ORF">GCM10007935_06940</name>
</gene>
<dbReference type="Gene3D" id="3.40.47.10">
    <property type="match status" value="2"/>
</dbReference>
<evidence type="ECO:0000256" key="2">
    <source>
        <dbReference type="ARBA" id="ARBA00022679"/>
    </source>
</evidence>
<dbReference type="PANTHER" id="PTHR18919:SF107">
    <property type="entry name" value="ACETYL-COA ACETYLTRANSFERASE, CYTOSOLIC"/>
    <property type="match status" value="1"/>
</dbReference>
<protein>
    <submittedName>
        <fullName evidence="7">3-ketoacyl-CoA thiolase</fullName>
    </submittedName>
</protein>
<comment type="similarity">
    <text evidence="1 4">Belongs to the thiolase-like superfamily. Thiolase family.</text>
</comment>
<dbReference type="PROSITE" id="PS00099">
    <property type="entry name" value="THIOLASE_3"/>
    <property type="match status" value="1"/>
</dbReference>
<dbReference type="PANTHER" id="PTHR18919">
    <property type="entry name" value="ACETYL-COA C-ACYLTRANSFERASE"/>
    <property type="match status" value="1"/>
</dbReference>
<dbReference type="NCBIfam" id="TIGR01930">
    <property type="entry name" value="AcCoA-C-Actrans"/>
    <property type="match status" value="1"/>
</dbReference>
<dbReference type="PROSITE" id="PS00098">
    <property type="entry name" value="THIOLASE_1"/>
    <property type="match status" value="1"/>
</dbReference>
<keyword evidence="3 4" id="KW-0012">Acyltransferase</keyword>
<keyword evidence="8" id="KW-1185">Reference proteome</keyword>
<dbReference type="RefSeq" id="WP_284306709.1">
    <property type="nucleotide sequence ID" value="NZ_BSPB01000003.1"/>
</dbReference>
<sequence>MSREVVVVSAVRTAIGTFGGSLKDTPPTELGALVVRESLARAQTDGKDIGHVVFGHVVNTEPKDMYLSRVAAINGGVGEGTPAFNVNRLCGSGLQAIVSAAQTIQLGDADIAIGGGAECMSRAPFASLNMRWGARMGDTKMVDMMIGALHDPFHNIHMGVTAENVAAKYGITREMQDALAVESHNRAERATAEGRFKDQIVPVMLKSKKGEVAYAADEHFRPGCKLEDMAKLKPVFLKENGTVTAGNASGINDAAAAVVLMDSKVAQARGAKPLARLVGYAHTGLDPKIMGVGPISATQAVLKKTGLSVNDLDVIEANEAFAAQACAVTKELGLDPAKVNPNGSGISLGHPIGATGALITVKALYELQRVQGRYALVTMCIGGGQGIAAIFERL</sequence>
<dbReference type="InterPro" id="IPR016039">
    <property type="entry name" value="Thiolase-like"/>
</dbReference>
<comment type="caution">
    <text evidence="7">The sequence shown here is derived from an EMBL/GenBank/DDBJ whole genome shotgun (WGS) entry which is preliminary data.</text>
</comment>
<dbReference type="SUPFAM" id="SSF53901">
    <property type="entry name" value="Thiolase-like"/>
    <property type="match status" value="2"/>
</dbReference>
<dbReference type="NCBIfam" id="NF006552">
    <property type="entry name" value="PRK09051.1"/>
    <property type="match status" value="1"/>
</dbReference>
<reference evidence="8" key="1">
    <citation type="journal article" date="2019" name="Int. J. Syst. Evol. Microbiol.">
        <title>The Global Catalogue of Microorganisms (GCM) 10K type strain sequencing project: providing services to taxonomists for standard genome sequencing and annotation.</title>
        <authorList>
            <consortium name="The Broad Institute Genomics Platform"/>
            <consortium name="The Broad Institute Genome Sequencing Center for Infectious Disease"/>
            <person name="Wu L."/>
            <person name="Ma J."/>
        </authorList>
    </citation>
    <scope>NUCLEOTIDE SEQUENCE [LARGE SCALE GENOMIC DNA]</scope>
    <source>
        <strain evidence="8">NBRC 109341</strain>
    </source>
</reference>